<comment type="caution">
    <text evidence="1">The sequence shown here is derived from an EMBL/GenBank/DDBJ whole genome shotgun (WGS) entry which is preliminary data.</text>
</comment>
<gene>
    <name evidence="1" type="ORF">GCM10011322_26160</name>
</gene>
<proteinExistence type="predicted"/>
<dbReference type="Proteomes" id="UP000600449">
    <property type="component" value="Unassembled WGS sequence"/>
</dbReference>
<accession>A0A917V4W9</accession>
<evidence type="ECO:0000313" key="2">
    <source>
        <dbReference type="Proteomes" id="UP000600449"/>
    </source>
</evidence>
<keyword evidence="2" id="KW-1185">Reference proteome</keyword>
<reference evidence="1 2" key="1">
    <citation type="journal article" date="2014" name="Int. J. Syst. Evol. Microbiol.">
        <title>Complete genome sequence of Corynebacterium casei LMG S-19264T (=DSM 44701T), isolated from a smear-ripened cheese.</title>
        <authorList>
            <consortium name="US DOE Joint Genome Institute (JGI-PGF)"/>
            <person name="Walter F."/>
            <person name="Albersmeier A."/>
            <person name="Kalinowski J."/>
            <person name="Ruckert C."/>
        </authorList>
    </citation>
    <scope>NUCLEOTIDE SEQUENCE [LARGE SCALE GENOMIC DNA]</scope>
    <source>
        <strain evidence="1 2">CGMCC 1.9161</strain>
    </source>
</reference>
<protein>
    <submittedName>
        <fullName evidence="1">Uncharacterized protein</fullName>
    </submittedName>
</protein>
<dbReference type="EMBL" id="BMMF01000007">
    <property type="protein sequence ID" value="GGK37873.1"/>
    <property type="molecule type" value="Genomic_DNA"/>
</dbReference>
<organism evidence="1 2">
    <name type="scientific">Salinarimonas ramus</name>
    <dbReference type="NCBI Taxonomy" id="690164"/>
    <lineage>
        <taxon>Bacteria</taxon>
        <taxon>Pseudomonadati</taxon>
        <taxon>Pseudomonadota</taxon>
        <taxon>Alphaproteobacteria</taxon>
        <taxon>Hyphomicrobiales</taxon>
        <taxon>Salinarimonadaceae</taxon>
        <taxon>Salinarimonas</taxon>
    </lineage>
</organism>
<dbReference type="RefSeq" id="WP_188913672.1">
    <property type="nucleotide sequence ID" value="NZ_BMMF01000007.1"/>
</dbReference>
<dbReference type="AlphaFoldDB" id="A0A917V4W9"/>
<evidence type="ECO:0000313" key="1">
    <source>
        <dbReference type="EMBL" id="GGK37873.1"/>
    </source>
</evidence>
<sequence>MIIARHPIAGEGAPRLRRRSLLARILRRLALRLRRRRRGGRLDARALAERGIAAFDLRIANKL</sequence>
<name>A0A917V4W9_9HYPH</name>